<dbReference type="FunFam" id="3.40.50.1010:FF:000061">
    <property type="entry name" value="Single-stranded DNA endonuclease (Eurofung)"/>
    <property type="match status" value="1"/>
</dbReference>
<evidence type="ECO:0000256" key="4">
    <source>
        <dbReference type="ARBA" id="ARBA00022722"/>
    </source>
</evidence>
<dbReference type="PRINTS" id="PR00066">
    <property type="entry name" value="XRODRMPGMNTG"/>
</dbReference>
<dbReference type="InterPro" id="IPR036279">
    <property type="entry name" value="5-3_exonuclease_C_sf"/>
</dbReference>
<proteinExistence type="inferred from homology"/>
<feature type="compositionally biased region" description="Basic residues" evidence="13">
    <location>
        <begin position="1032"/>
        <end position="1042"/>
    </location>
</feature>
<name>A0A068RFW2_9FUNG</name>
<keyword evidence="7" id="KW-0227">DNA damage</keyword>
<dbReference type="InterPro" id="IPR006084">
    <property type="entry name" value="XPG/Rad2"/>
</dbReference>
<keyword evidence="17" id="KW-1185">Reference proteome</keyword>
<gene>
    <name evidence="16" type="ORF">LCOR_00784.1</name>
</gene>
<evidence type="ECO:0000256" key="8">
    <source>
        <dbReference type="ARBA" id="ARBA00022801"/>
    </source>
</evidence>
<comment type="caution">
    <text evidence="16">The sequence shown here is derived from an EMBL/GenBank/DDBJ whole genome shotgun (WGS) entry which is preliminary data.</text>
</comment>
<dbReference type="EMBL" id="CBTN010000002">
    <property type="protein sequence ID" value="CDH49023.1"/>
    <property type="molecule type" value="Genomic_DNA"/>
</dbReference>
<evidence type="ECO:0000256" key="6">
    <source>
        <dbReference type="ARBA" id="ARBA00022759"/>
    </source>
</evidence>
<dbReference type="InterPro" id="IPR008918">
    <property type="entry name" value="HhH2"/>
</dbReference>
<dbReference type="PRINTS" id="PR00853">
    <property type="entry name" value="XPGRADSUPER"/>
</dbReference>
<keyword evidence="9" id="KW-0460">Magnesium</keyword>
<dbReference type="GO" id="GO:0003697">
    <property type="term" value="F:single-stranded DNA binding"/>
    <property type="evidence" value="ECO:0007669"/>
    <property type="project" value="InterPro"/>
</dbReference>
<dbReference type="InterPro" id="IPR029060">
    <property type="entry name" value="PIN-like_dom_sf"/>
</dbReference>
<dbReference type="Pfam" id="PF00752">
    <property type="entry name" value="XPG_N"/>
    <property type="match status" value="1"/>
</dbReference>
<evidence type="ECO:0000256" key="9">
    <source>
        <dbReference type="ARBA" id="ARBA00022842"/>
    </source>
</evidence>
<feature type="region of interest" description="Disordered" evidence="13">
    <location>
        <begin position="1030"/>
        <end position="1079"/>
    </location>
</feature>
<dbReference type="InterPro" id="IPR001044">
    <property type="entry name" value="XPG/Rad2_eukaryotes"/>
</dbReference>
<keyword evidence="8" id="KW-0378">Hydrolase</keyword>
<dbReference type="AlphaFoldDB" id="A0A068RFW2"/>
<accession>A0A068RFW2</accession>
<protein>
    <submittedName>
        <fullName evidence="16">Pin domain-like protein</fullName>
    </submittedName>
</protein>
<dbReference type="Gene3D" id="3.40.50.1010">
    <property type="entry name" value="5'-nuclease"/>
    <property type="match status" value="2"/>
</dbReference>
<dbReference type="SUPFAM" id="SSF88723">
    <property type="entry name" value="PIN domain-like"/>
    <property type="match status" value="1"/>
</dbReference>
<dbReference type="InterPro" id="IPR006085">
    <property type="entry name" value="XPG_DNA_repair_N"/>
</dbReference>
<sequence>MQQEISNSRFRSFFVLSPALPTDQLATMGVQGLWTLIEPTARPVQLETLRNRKMAVDASIWMHQFMRTMRDKEGNALRNGHLLGFFRRLCKLLFYNIKPVFVFDGGAPELKRTTIRGRRQRREGVATNAKRTAEKILSAQVKQRVLYEEEQKRQQPPKEDEQQQQSINLEEMEKAAALQEIKQKYKRDQYELPPLAGEGDRHQQDPRLATQQELIDFINDYRPSEQDIDTEAFQALPPEVQYEIVQDLKLKSRQTSWARLDEMVRQSRTALDFSKQQIKQLMHRNAMTQRMMEMDGLASRQESAPVRIAGERSREYLLVKNENFSEGLGWKLPGTDTPDKTAHVQEIHHENETPMETGDKVQDAIASNPKLAALFQNIDNSDDEEEEEDEWMDTTTTAAHDNMTHDRRMDEDEDDDEPLFLPHDTKPAPGFRPDDLLEDMDAYADDNDEAMQAVLHQIYADEANPNNETMTAASPLPDTTNNQQELPDEVHLDPDQMYNTWLSKVPDAFIYLHSMNNEYKQIIHDTVYDLDIDHLEKQLKRVQKSFGKTNDRDEMAQESLSFQQQFLSAVIEWKKVAVHESATPDQHSPTPEDTTTAIEHVNAAATQPEKPIDVAPSPESVDVLDEDGNQDIITIDEYERQMTTTLKDDAANMDKNIPSDNDPSHDVANTNTQDVATKDLPDQIPAEDGITSTDTSAILQEQEASSMMAEEVQQMTTAVPDELQYGYNSDEELVDKVEAEENEYARFVSDIAQKDLESVRDELYKDMKELNKQQRKEMGNTDEITRQMTQDIQELLRLFGIPFVVSPMEAEAQCAELVHLSLVEGIVTDDSDVFLFGGSRIYKNMFNQQKYVECYMTADIEREMRLDRGKLVQLAFLLGSDYTDGIPGIGPVAAIEILAEFSRDDDKNIIDPLRRFREWYESGHDDSDFQMKLRKKHKVIDFPHDFPNPLVVDAYYHPMVDDSKQAFEWGTPQLDTLRDYLMQSFGWSEGKADEVLLPVIKEMNKRKAEGQQSNIISFFGGSPSMAATNVAPHKRRAHKSKRVQNVISRWRREQVDDDDDDEGKGDTPTKRKQKRARQK</sequence>
<comment type="similarity">
    <text evidence="3">Belongs to the XPG/RAD2 endonuclease family. XPG subfamily.</text>
</comment>
<feature type="region of interest" description="Disordered" evidence="13">
    <location>
        <begin position="407"/>
        <end position="433"/>
    </location>
</feature>
<dbReference type="FunFam" id="1.10.150.20:FF:000030">
    <property type="entry name" value="Flap endonuclease GEN-like 1"/>
    <property type="match status" value="1"/>
</dbReference>
<evidence type="ECO:0000256" key="3">
    <source>
        <dbReference type="ARBA" id="ARBA00005283"/>
    </source>
</evidence>
<reference evidence="16" key="1">
    <citation type="submission" date="2013-08" db="EMBL/GenBank/DDBJ databases">
        <title>Gene expansion shapes genome architecture in the human pathogen Lichtheimia corymbifera: an evolutionary genomics analysis in the ancient terrestrial Mucorales (Mucoromycotina).</title>
        <authorList>
            <person name="Schwartze V.U."/>
            <person name="Winter S."/>
            <person name="Shelest E."/>
            <person name="Marcet-Houben M."/>
            <person name="Horn F."/>
            <person name="Wehner S."/>
            <person name="Hoffmann K."/>
            <person name="Riege K."/>
            <person name="Sammeth M."/>
            <person name="Nowrousian M."/>
            <person name="Valiante V."/>
            <person name="Linde J."/>
            <person name="Jacobsen I.D."/>
            <person name="Marz M."/>
            <person name="Brakhage A.A."/>
            <person name="Gabaldon T."/>
            <person name="Bocker S."/>
            <person name="Voigt K."/>
        </authorList>
    </citation>
    <scope>NUCLEOTIDE SEQUENCE [LARGE SCALE GENOMIC DNA]</scope>
    <source>
        <strain evidence="16">FSU 9682</strain>
    </source>
</reference>
<dbReference type="CDD" id="cd09868">
    <property type="entry name" value="PIN_XPG_RAD2"/>
    <property type="match status" value="2"/>
</dbReference>
<evidence type="ECO:0000256" key="10">
    <source>
        <dbReference type="ARBA" id="ARBA00023204"/>
    </source>
</evidence>
<dbReference type="VEuPathDB" id="FungiDB:LCOR_00784.1"/>
<evidence type="ECO:0000256" key="12">
    <source>
        <dbReference type="ARBA" id="ARBA00038112"/>
    </source>
</evidence>
<dbReference type="SMART" id="SM00484">
    <property type="entry name" value="XPGI"/>
    <property type="match status" value="1"/>
</dbReference>
<dbReference type="Gene3D" id="1.10.150.20">
    <property type="entry name" value="5' to 3' exonuclease, C-terminal subdomain"/>
    <property type="match status" value="1"/>
</dbReference>
<keyword evidence="11" id="KW-0539">Nucleus</keyword>
<keyword evidence="10" id="KW-0234">DNA repair</keyword>
<evidence type="ECO:0000313" key="16">
    <source>
        <dbReference type="EMBL" id="CDH49023.1"/>
    </source>
</evidence>
<dbReference type="SUPFAM" id="SSF47807">
    <property type="entry name" value="5' to 3' exonuclease, C-terminal subdomain"/>
    <property type="match status" value="1"/>
</dbReference>
<feature type="domain" description="XPG-I" evidence="14">
    <location>
        <begin position="797"/>
        <end position="866"/>
    </location>
</feature>
<evidence type="ECO:0000256" key="13">
    <source>
        <dbReference type="SAM" id="MobiDB-lite"/>
    </source>
</evidence>
<comment type="similarity">
    <text evidence="12">Belongs to the XPG/RAD2 endonuclease family. GEN subfamily.</text>
</comment>
<dbReference type="GO" id="GO:0005634">
    <property type="term" value="C:nucleus"/>
    <property type="evidence" value="ECO:0007669"/>
    <property type="project" value="UniProtKB-SubCell"/>
</dbReference>
<dbReference type="SMART" id="SM00485">
    <property type="entry name" value="XPGN"/>
    <property type="match status" value="1"/>
</dbReference>
<dbReference type="GO" id="GO:0006289">
    <property type="term" value="P:nucleotide-excision repair"/>
    <property type="evidence" value="ECO:0007669"/>
    <property type="project" value="InterPro"/>
</dbReference>
<keyword evidence="6" id="KW-0255">Endonuclease</keyword>
<dbReference type="InterPro" id="IPR006086">
    <property type="entry name" value="XPG-I_dom"/>
</dbReference>
<dbReference type="OrthoDB" id="31113at2759"/>
<dbReference type="CDD" id="cd09904">
    <property type="entry name" value="H3TH_XPG"/>
    <property type="match status" value="1"/>
</dbReference>
<dbReference type="PROSITE" id="PS00841">
    <property type="entry name" value="XPG_1"/>
    <property type="match status" value="1"/>
</dbReference>
<keyword evidence="5" id="KW-0479">Metal-binding</keyword>
<dbReference type="GO" id="GO:0048256">
    <property type="term" value="F:flap endonuclease activity"/>
    <property type="evidence" value="ECO:0007669"/>
    <property type="project" value="UniProtKB-ARBA"/>
</dbReference>
<dbReference type="SMART" id="SM00279">
    <property type="entry name" value="HhH2"/>
    <property type="match status" value="1"/>
</dbReference>
<keyword evidence="4" id="KW-0540">Nuclease</keyword>
<evidence type="ECO:0000256" key="2">
    <source>
        <dbReference type="ARBA" id="ARBA00004123"/>
    </source>
</evidence>
<feature type="compositionally biased region" description="Basic residues" evidence="13">
    <location>
        <begin position="1070"/>
        <end position="1079"/>
    </location>
</feature>
<evidence type="ECO:0000256" key="5">
    <source>
        <dbReference type="ARBA" id="ARBA00022723"/>
    </source>
</evidence>
<evidence type="ECO:0000313" key="17">
    <source>
        <dbReference type="Proteomes" id="UP000027586"/>
    </source>
</evidence>
<dbReference type="InterPro" id="IPR019974">
    <property type="entry name" value="XPG_CS"/>
</dbReference>
<dbReference type="Proteomes" id="UP000027586">
    <property type="component" value="Unassembled WGS sequence"/>
</dbReference>
<evidence type="ECO:0000256" key="7">
    <source>
        <dbReference type="ARBA" id="ARBA00022763"/>
    </source>
</evidence>
<dbReference type="Pfam" id="PF00867">
    <property type="entry name" value="XPG_I"/>
    <property type="match status" value="1"/>
</dbReference>
<evidence type="ECO:0000259" key="15">
    <source>
        <dbReference type="SMART" id="SM00485"/>
    </source>
</evidence>
<feature type="domain" description="XPG N-terminal" evidence="15">
    <location>
        <begin position="28"/>
        <end position="125"/>
    </location>
</feature>
<dbReference type="PANTHER" id="PTHR16171">
    <property type="entry name" value="DNA REPAIR PROTEIN COMPLEMENTING XP-G CELLS-RELATED"/>
    <property type="match status" value="1"/>
</dbReference>
<comment type="subcellular location">
    <subcellularLocation>
        <location evidence="2">Nucleus</location>
    </subcellularLocation>
</comment>
<comment type="cofactor">
    <cofactor evidence="1">
        <name>Mg(2+)</name>
        <dbReference type="ChEBI" id="CHEBI:18420"/>
    </cofactor>
</comment>
<organism evidence="16 17">
    <name type="scientific">Lichtheimia corymbifera JMRC:FSU:9682</name>
    <dbReference type="NCBI Taxonomy" id="1263082"/>
    <lineage>
        <taxon>Eukaryota</taxon>
        <taxon>Fungi</taxon>
        <taxon>Fungi incertae sedis</taxon>
        <taxon>Mucoromycota</taxon>
        <taxon>Mucoromycotina</taxon>
        <taxon>Mucoromycetes</taxon>
        <taxon>Mucorales</taxon>
        <taxon>Lichtheimiaceae</taxon>
        <taxon>Lichtheimia</taxon>
    </lineage>
</organism>
<evidence type="ECO:0000259" key="14">
    <source>
        <dbReference type="SMART" id="SM00484"/>
    </source>
</evidence>
<evidence type="ECO:0000256" key="11">
    <source>
        <dbReference type="ARBA" id="ARBA00023242"/>
    </source>
</evidence>
<dbReference type="STRING" id="1263082.A0A068RFW2"/>
<evidence type="ECO:0000256" key="1">
    <source>
        <dbReference type="ARBA" id="ARBA00001946"/>
    </source>
</evidence>
<dbReference type="GO" id="GO:0046872">
    <property type="term" value="F:metal ion binding"/>
    <property type="evidence" value="ECO:0007669"/>
    <property type="project" value="UniProtKB-KW"/>
</dbReference>
<dbReference type="PANTHER" id="PTHR16171:SF7">
    <property type="entry name" value="DNA REPAIR PROTEIN RAD2"/>
    <property type="match status" value="1"/>
</dbReference>